<dbReference type="PROSITE" id="PS51257">
    <property type="entry name" value="PROKAR_LIPOPROTEIN"/>
    <property type="match status" value="1"/>
</dbReference>
<keyword evidence="5" id="KW-1185">Reference proteome</keyword>
<dbReference type="AlphaFoldDB" id="A0AAR5Q6E9"/>
<accession>A0AAR5Q6E9</accession>
<dbReference type="Proteomes" id="UP000019118">
    <property type="component" value="Unassembled WGS sequence"/>
</dbReference>
<reference evidence="5" key="1">
    <citation type="journal article" date="2013" name="Genome Biol.">
        <title>Draft genome of the mountain pine beetle, Dendroctonus ponderosae Hopkins, a major forest pest.</title>
        <authorList>
            <person name="Keeling C.I."/>
            <person name="Yuen M.M."/>
            <person name="Liao N.Y."/>
            <person name="Docking T.R."/>
            <person name="Chan S.K."/>
            <person name="Taylor G.A."/>
            <person name="Palmquist D.L."/>
            <person name="Jackman S.D."/>
            <person name="Nguyen A."/>
            <person name="Li M."/>
            <person name="Henderson H."/>
            <person name="Janes J.K."/>
            <person name="Zhao Y."/>
            <person name="Pandoh P."/>
            <person name="Moore R."/>
            <person name="Sperling F.A."/>
            <person name="Huber D.P."/>
            <person name="Birol I."/>
            <person name="Jones S.J."/>
            <person name="Bohlmann J."/>
        </authorList>
    </citation>
    <scope>NUCLEOTIDE SEQUENCE</scope>
</reference>
<evidence type="ECO:0000259" key="3">
    <source>
        <dbReference type="Pfam" id="PF05649"/>
    </source>
</evidence>
<dbReference type="GO" id="GO:0016485">
    <property type="term" value="P:protein processing"/>
    <property type="evidence" value="ECO:0007669"/>
    <property type="project" value="TreeGrafter"/>
</dbReference>
<dbReference type="InterPro" id="IPR008753">
    <property type="entry name" value="Peptidase_M13_N"/>
</dbReference>
<evidence type="ECO:0000313" key="4">
    <source>
        <dbReference type="EnsemblMetazoa" id="XP_019768755.1"/>
    </source>
</evidence>
<sequence>MWGFFRSKPVLRSKMMIIGAVWMVWWVGACGAATLQLTEQDFPEIHFMNLTADPCTDFYQFACGNFGNLHPLRDGQALIDQFSLLEDALAETVQGLLSAPIRGDDAAVVKKAKFAFQACTDRTFSETIGLRSPEVEVVNKYGGFPILGGRYGGANPEPSWNEIADIAAEFGISIFFTPSLYADALNASRNLLRISSDGMGIPVQFRPMASESYEDAIEEGFQDMVKQPATAQRVQSTQSTIPAMEVLLRKLVLKLKRAMGSERSDEYLYGRVANVSNFLKGIYSAGYIPEGTEIGPIVNDTSATVVTLRQLNEWTALHFGNTVQLDWVEYTRRLLQYTQVEVDADFLILRPLEMETMLFGILNWVRMNDWEIVKSAALLRAFTYTAADSDVETRKDFEDYLVQTGKTVYPRWQYCARKIMDTTGTLSLALAVTYEYQARVFNPTSMRTAAALVANLRSTFKEVIEAANWMDEESKAAAQTKADNIAVLLGYPDFATDAAALEVFYENLPIASWDHYANAKKLRAFQLAYALNMVSYRNRTAWDKSPLDVNAYYNRQNNRIVSPVSLTAF</sequence>
<dbReference type="SUPFAM" id="SSF55486">
    <property type="entry name" value="Metalloproteases ('zincins'), catalytic domain"/>
    <property type="match status" value="1"/>
</dbReference>
<dbReference type="Gene3D" id="3.40.390.10">
    <property type="entry name" value="Collagenase (Catalytic Domain)"/>
    <property type="match status" value="1"/>
</dbReference>
<dbReference type="PANTHER" id="PTHR11733">
    <property type="entry name" value="ZINC METALLOPROTEASE FAMILY M13 NEPRILYSIN-RELATED"/>
    <property type="match status" value="1"/>
</dbReference>
<dbReference type="PANTHER" id="PTHR11733:SF167">
    <property type="entry name" value="FI17812P1-RELATED"/>
    <property type="match status" value="1"/>
</dbReference>
<dbReference type="InterPro" id="IPR000718">
    <property type="entry name" value="Peptidase_M13"/>
</dbReference>
<reference evidence="4" key="2">
    <citation type="submission" date="2024-08" db="UniProtKB">
        <authorList>
            <consortium name="EnsemblMetazoa"/>
        </authorList>
    </citation>
    <scope>IDENTIFICATION</scope>
</reference>
<evidence type="ECO:0000256" key="2">
    <source>
        <dbReference type="ARBA" id="ARBA00007357"/>
    </source>
</evidence>
<dbReference type="Gene3D" id="1.10.1380.10">
    <property type="entry name" value="Neutral endopeptidase , domain2"/>
    <property type="match status" value="1"/>
</dbReference>
<organism evidence="4 5">
    <name type="scientific">Dendroctonus ponderosae</name>
    <name type="common">Mountain pine beetle</name>
    <dbReference type="NCBI Taxonomy" id="77166"/>
    <lineage>
        <taxon>Eukaryota</taxon>
        <taxon>Metazoa</taxon>
        <taxon>Ecdysozoa</taxon>
        <taxon>Arthropoda</taxon>
        <taxon>Hexapoda</taxon>
        <taxon>Insecta</taxon>
        <taxon>Pterygota</taxon>
        <taxon>Neoptera</taxon>
        <taxon>Endopterygota</taxon>
        <taxon>Coleoptera</taxon>
        <taxon>Polyphaga</taxon>
        <taxon>Cucujiformia</taxon>
        <taxon>Curculionidae</taxon>
        <taxon>Scolytinae</taxon>
        <taxon>Dendroctonus</taxon>
    </lineage>
</organism>
<dbReference type="Pfam" id="PF05649">
    <property type="entry name" value="Peptidase_M13_N"/>
    <property type="match status" value="1"/>
</dbReference>
<evidence type="ECO:0000313" key="5">
    <source>
        <dbReference type="Proteomes" id="UP000019118"/>
    </source>
</evidence>
<comment type="similarity">
    <text evidence="2">Belongs to the peptidase M13 family.</text>
</comment>
<protein>
    <recommendedName>
        <fullName evidence="3">Peptidase M13 N-terminal domain-containing protein</fullName>
    </recommendedName>
</protein>
<evidence type="ECO:0000256" key="1">
    <source>
        <dbReference type="ARBA" id="ARBA00004401"/>
    </source>
</evidence>
<dbReference type="EnsemblMetazoa" id="XM_019913196.1">
    <property type="protein sequence ID" value="XP_019768755.1"/>
    <property type="gene ID" value="LOC109543466"/>
</dbReference>
<dbReference type="InterPro" id="IPR024079">
    <property type="entry name" value="MetalloPept_cat_dom_sf"/>
</dbReference>
<proteinExistence type="inferred from homology"/>
<comment type="subcellular location">
    <subcellularLocation>
        <location evidence="1">Cell membrane</location>
        <topology evidence="1">Single-pass type II membrane protein</topology>
    </subcellularLocation>
</comment>
<dbReference type="GO" id="GO:0004222">
    <property type="term" value="F:metalloendopeptidase activity"/>
    <property type="evidence" value="ECO:0007669"/>
    <property type="project" value="InterPro"/>
</dbReference>
<name>A0AAR5Q6E9_DENPD</name>
<dbReference type="GO" id="GO:0005886">
    <property type="term" value="C:plasma membrane"/>
    <property type="evidence" value="ECO:0007669"/>
    <property type="project" value="UniProtKB-SubCell"/>
</dbReference>
<feature type="domain" description="Peptidase M13 N-terminal" evidence="3">
    <location>
        <begin position="54"/>
        <end position="492"/>
    </location>
</feature>
<dbReference type="PROSITE" id="PS51885">
    <property type="entry name" value="NEPRILYSIN"/>
    <property type="match status" value="1"/>
</dbReference>
<dbReference type="InterPro" id="IPR042089">
    <property type="entry name" value="Peptidase_M13_dom_2"/>
</dbReference>